<evidence type="ECO:0000256" key="6">
    <source>
        <dbReference type="ARBA" id="ARBA00022801"/>
    </source>
</evidence>
<reference evidence="13 14" key="1">
    <citation type="submission" date="2019-12" db="EMBL/GenBank/DDBJ databases">
        <authorList>
            <person name="Lee S.D."/>
        </authorList>
    </citation>
    <scope>NUCLEOTIDE SEQUENCE [LARGE SCALE GENOMIC DNA]</scope>
    <source>
        <strain evidence="13 14">SAP-6</strain>
    </source>
</reference>
<protein>
    <recommendedName>
        <fullName evidence="10">Lysophospholipase L2</fullName>
        <ecNumber evidence="2">3.1.1.5</ecNumber>
    </recommendedName>
    <alternativeName>
        <fullName evidence="11">Lecithinase B</fullName>
    </alternativeName>
</protein>
<dbReference type="PANTHER" id="PTHR11614">
    <property type="entry name" value="PHOSPHOLIPASE-RELATED"/>
    <property type="match status" value="1"/>
</dbReference>
<keyword evidence="14" id="KW-1185">Reference proteome</keyword>
<keyword evidence="6 13" id="KW-0378">Hydrolase</keyword>
<dbReference type="Proteomes" id="UP000461443">
    <property type="component" value="Unassembled WGS sequence"/>
</dbReference>
<comment type="catalytic activity">
    <reaction evidence="9">
        <text>a 1-acyl-sn-glycero-3-phosphocholine + H2O = sn-glycerol 3-phosphocholine + a fatty acid + H(+)</text>
        <dbReference type="Rhea" id="RHEA:15177"/>
        <dbReference type="ChEBI" id="CHEBI:15377"/>
        <dbReference type="ChEBI" id="CHEBI:15378"/>
        <dbReference type="ChEBI" id="CHEBI:16870"/>
        <dbReference type="ChEBI" id="CHEBI:28868"/>
        <dbReference type="ChEBI" id="CHEBI:58168"/>
        <dbReference type="EC" id="3.1.1.5"/>
    </reaction>
</comment>
<evidence type="ECO:0000256" key="9">
    <source>
        <dbReference type="ARBA" id="ARBA00049531"/>
    </source>
</evidence>
<evidence type="ECO:0000256" key="4">
    <source>
        <dbReference type="ARBA" id="ARBA00022516"/>
    </source>
</evidence>
<evidence type="ECO:0000256" key="1">
    <source>
        <dbReference type="ARBA" id="ARBA00004533"/>
    </source>
</evidence>
<evidence type="ECO:0000256" key="5">
    <source>
        <dbReference type="ARBA" id="ARBA00022519"/>
    </source>
</evidence>
<keyword evidence="5" id="KW-0997">Cell inner membrane</keyword>
<dbReference type="InterPro" id="IPR029058">
    <property type="entry name" value="AB_hydrolase_fold"/>
</dbReference>
<proteinExistence type="predicted"/>
<dbReference type="InterPro" id="IPR051044">
    <property type="entry name" value="MAG_DAG_Lipase"/>
</dbReference>
<evidence type="ECO:0000256" key="2">
    <source>
        <dbReference type="ARBA" id="ARBA00013274"/>
    </source>
</evidence>
<keyword evidence="7" id="KW-0443">Lipid metabolism</keyword>
<dbReference type="EC" id="3.1.1.5" evidence="2"/>
<dbReference type="GO" id="GO:0005886">
    <property type="term" value="C:plasma membrane"/>
    <property type="evidence" value="ECO:0007669"/>
    <property type="project" value="UniProtKB-SubCell"/>
</dbReference>
<dbReference type="NCBIfam" id="NF008019">
    <property type="entry name" value="PRK10749.1"/>
    <property type="match status" value="1"/>
</dbReference>
<comment type="subcellular location">
    <subcellularLocation>
        <location evidence="1">Cell inner membrane</location>
    </subcellularLocation>
</comment>
<sequence>MSQYVNADRVAFSPSGRQRISSAPDSNELPRVLPGVAQVVSVHKKSWLTREQQFAAFSTGALLDFWHQREEGEFIGAQGMPIRFVRLRSARHNKVIVISTGRIESYVKYPEVAYDLFHCGYDVMIIDHRGQGRSGRLLEDTHRGHVLQFGDYVSDFTQFWQQYVVPGRYKRRFALAHSMGGAVLALFLAAKPDACDAAVLCAPMFGIRLPMPHWLAWQILEWTEQRPAMRDYYAIGTGQWRPLPFMLNMLTHSGQRYRRSLRFYADDPELRVGGPTYHWVREGVLAGHDVLAKAADITTPLLLLQAGEDRIVDNHSHELFCQIMAAAGHPCEANKPVRIEGARHEILFEKDTLRAEALERITAFFGRYHSISGGVQPPITPEV</sequence>
<evidence type="ECO:0000313" key="13">
    <source>
        <dbReference type="EMBL" id="NDL64424.1"/>
    </source>
</evidence>
<dbReference type="EMBL" id="WUBS01000012">
    <property type="protein sequence ID" value="NDL64424.1"/>
    <property type="molecule type" value="Genomic_DNA"/>
</dbReference>
<evidence type="ECO:0000256" key="3">
    <source>
        <dbReference type="ARBA" id="ARBA00022475"/>
    </source>
</evidence>
<dbReference type="SUPFAM" id="SSF53474">
    <property type="entry name" value="alpha/beta-Hydrolases"/>
    <property type="match status" value="1"/>
</dbReference>
<keyword evidence="4" id="KW-0444">Lipid biosynthesis</keyword>
<reference evidence="13 14" key="2">
    <citation type="submission" date="2020-02" db="EMBL/GenBank/DDBJ databases">
        <title>The new genus of Enterobacteriales.</title>
        <authorList>
            <person name="Kim I.S."/>
        </authorList>
    </citation>
    <scope>NUCLEOTIDE SEQUENCE [LARGE SCALE GENOMIC DNA]</scope>
    <source>
        <strain evidence="13 14">SAP-6</strain>
    </source>
</reference>
<name>A0A845SNB9_9GAMM</name>
<evidence type="ECO:0000256" key="10">
    <source>
        <dbReference type="ARBA" id="ARBA00073546"/>
    </source>
</evidence>
<keyword evidence="3" id="KW-1003">Cell membrane</keyword>
<organism evidence="13 14">
    <name type="scientific">Acerihabitans arboris</name>
    <dbReference type="NCBI Taxonomy" id="2691583"/>
    <lineage>
        <taxon>Bacteria</taxon>
        <taxon>Pseudomonadati</taxon>
        <taxon>Pseudomonadota</taxon>
        <taxon>Gammaproteobacteria</taxon>
        <taxon>Enterobacterales</taxon>
        <taxon>Pectobacteriaceae</taxon>
        <taxon>Acerihabitans</taxon>
    </lineage>
</organism>
<evidence type="ECO:0000256" key="11">
    <source>
        <dbReference type="ARBA" id="ARBA00078036"/>
    </source>
</evidence>
<dbReference type="GO" id="GO:0004622">
    <property type="term" value="F:phosphatidylcholine lysophospholipase activity"/>
    <property type="evidence" value="ECO:0007669"/>
    <property type="project" value="UniProtKB-EC"/>
</dbReference>
<evidence type="ECO:0000259" key="12">
    <source>
        <dbReference type="Pfam" id="PF12146"/>
    </source>
</evidence>
<comment type="caution">
    <text evidence="13">The sequence shown here is derived from an EMBL/GenBank/DDBJ whole genome shotgun (WGS) entry which is preliminary data.</text>
</comment>
<evidence type="ECO:0000256" key="8">
    <source>
        <dbReference type="ARBA" id="ARBA00023136"/>
    </source>
</evidence>
<gene>
    <name evidence="13" type="primary">pldB</name>
    <name evidence="13" type="ORF">GRH90_16955</name>
</gene>
<dbReference type="Gene3D" id="3.40.50.1820">
    <property type="entry name" value="alpha/beta hydrolase"/>
    <property type="match status" value="1"/>
</dbReference>
<dbReference type="InterPro" id="IPR022742">
    <property type="entry name" value="Hydrolase_4"/>
</dbReference>
<evidence type="ECO:0000313" key="14">
    <source>
        <dbReference type="Proteomes" id="UP000461443"/>
    </source>
</evidence>
<dbReference type="GO" id="GO:0006629">
    <property type="term" value="P:lipid metabolic process"/>
    <property type="evidence" value="ECO:0007669"/>
    <property type="project" value="UniProtKB-KW"/>
</dbReference>
<feature type="domain" description="Serine aminopeptidase S33" evidence="12">
    <location>
        <begin position="92"/>
        <end position="351"/>
    </location>
</feature>
<keyword evidence="8" id="KW-0472">Membrane</keyword>
<evidence type="ECO:0000256" key="7">
    <source>
        <dbReference type="ARBA" id="ARBA00023098"/>
    </source>
</evidence>
<dbReference type="Pfam" id="PF12146">
    <property type="entry name" value="Hydrolase_4"/>
    <property type="match status" value="1"/>
</dbReference>
<dbReference type="FunFam" id="3.40.50.1820:FF:000020">
    <property type="entry name" value="Lysophospholipase L2"/>
    <property type="match status" value="1"/>
</dbReference>
<dbReference type="AlphaFoldDB" id="A0A845SNB9"/>
<accession>A0A845SNB9</accession>